<evidence type="ECO:0000256" key="4">
    <source>
        <dbReference type="ARBA" id="ARBA00022737"/>
    </source>
</evidence>
<protein>
    <submittedName>
        <fullName evidence="9">Cellulose synthase operon protein C</fullName>
    </submittedName>
</protein>
<evidence type="ECO:0000256" key="3">
    <source>
        <dbReference type="ARBA" id="ARBA00022729"/>
    </source>
</evidence>
<dbReference type="Gene3D" id="1.25.40.10">
    <property type="entry name" value="Tetratricopeptide repeat domain"/>
    <property type="match status" value="4"/>
</dbReference>
<feature type="chain" id="PRO_5022839668" evidence="7">
    <location>
        <begin position="38"/>
        <end position="1191"/>
    </location>
</feature>
<dbReference type="UniPathway" id="UPA00694"/>
<dbReference type="InterPro" id="IPR019734">
    <property type="entry name" value="TPR_rpt"/>
</dbReference>
<feature type="signal peptide" evidence="7">
    <location>
        <begin position="1"/>
        <end position="37"/>
    </location>
</feature>
<dbReference type="PANTHER" id="PTHR44943">
    <property type="entry name" value="CELLULOSE SYNTHASE OPERON PROTEIN C"/>
    <property type="match status" value="1"/>
</dbReference>
<dbReference type="InterPro" id="IPR051685">
    <property type="entry name" value="Ycf3/AcsC/BcsC/TPR_MFPF"/>
</dbReference>
<evidence type="ECO:0000256" key="2">
    <source>
        <dbReference type="ARBA" id="ARBA00005186"/>
    </source>
</evidence>
<reference evidence="9 10" key="1">
    <citation type="submission" date="2019-09" db="EMBL/GenBank/DDBJ databases">
        <authorList>
            <person name="Chandra G."/>
            <person name="Truman W A."/>
        </authorList>
    </citation>
    <scope>NUCLEOTIDE SEQUENCE [LARGE SCALE GENOMIC DNA]</scope>
    <source>
        <strain evidence="9">PS710</strain>
    </source>
</reference>
<organism evidence="9 10">
    <name type="scientific">Pseudomonas fluorescens</name>
    <dbReference type="NCBI Taxonomy" id="294"/>
    <lineage>
        <taxon>Bacteria</taxon>
        <taxon>Pseudomonadati</taxon>
        <taxon>Pseudomonadota</taxon>
        <taxon>Gammaproteobacteria</taxon>
        <taxon>Pseudomonadales</taxon>
        <taxon>Pseudomonadaceae</taxon>
        <taxon>Pseudomonas</taxon>
    </lineage>
</organism>
<dbReference type="EMBL" id="CABVHW010000042">
    <property type="protein sequence ID" value="VVO43120.1"/>
    <property type="molecule type" value="Genomic_DNA"/>
</dbReference>
<dbReference type="InterPro" id="IPR011990">
    <property type="entry name" value="TPR-like_helical_dom_sf"/>
</dbReference>
<dbReference type="InterPro" id="IPR008410">
    <property type="entry name" value="BCSC_C"/>
</dbReference>
<dbReference type="Proteomes" id="UP000381093">
    <property type="component" value="Unassembled WGS sequence"/>
</dbReference>
<sequence length="1191" mass="131512" precursor="true">MQRLVLRKTAAKTSTLRSLLTCGTLLSSLYLCSSALAAQAPGTQQAQQQWLLQQMRVGEAMFREELINDSLARLELIAPNHPQVLVGKIRQALRADPARQEPAMNAQWIEQLMTNLRQQAPGSPELRQALALVKLQSASGIRDLQQARLLAAAGRFDEATAAYEQLFGDEPPDLASAVEYWSVRSRLPGQRQPAIAAVRNLDTNYPGSTGLRQMLAGLLFAEDRDNEALVVLHQLAADPLANAGAAETEYNYLIKQPVSHETANAWQAFTGYYPYSPLAKDAARQLAEQRRLLTDPAWLAGSKAKVLLENNADPVGAEALLRRALKAYPQDPGLHGALGVSLMRQSKYAAANEAVSRALSLEQDTFYITKWRDLQNASRLWSLLQKGKLALEARNLPAARVAFTQARTLDPGNTDALIGLTDVAIAESDDIAAEALLLQVRKLEPDNASAVRRLVRLYQAQSNEKAEAFLDTLPTGKQAEFTGLRQSIQLERLSLKADAATQRSDWAQLVPLLKQMRLLDPDNPWLAYRLAGAELALGKPAEADDAFRQLLLRQGQNSEARYAHALYLATENRDSEVLTSLGHIPKAGWTDNMRDLATRIERRQLLAQAENLRDAGREPKAIALLLRNPTVDDLSTLADWAFQREDYPQAQHYYRLVLKQQPQDPDAQLGLIETWIATARQPQAREALGNLKPPAVPTPGWQRREANAWASVGEPGKANALYAQLLQTPQTDPLIYRDAARLMAKAHPQQALDNYARSMKAAGLTPSAQSTPRDNVAMTEASRADDSDDWMLRSLRADVDELYQQQNPTVNLYQDFAWRTDNSDPGISDLTTQTTILRIDAPLAEGQGFVQAEQVELQATRFDTDPDGRHREAFGTCALVTNGCASTSQSTSGPGLAIGWKNAAWAVDLGHTPQGFEIGNWLGGVSYSSDWQSVGWTLSASRRPMSNSVVSYAGAVDPVTGTRWGGVTSNGLTLSLSHDEGEVDGVWASLGAHWLRGKNVDDNQRLSAMGGYYYRLTDTADERMRTGLTLMYWGYDKDLSEYTLGQGGYYSPQQYYSIGVPLNYAWRNATWSATLESSIGWSYSKTDASDLYPLEPDDSLLGRYNNDEFEIDSNASLTKDASSSNGIGIRLQALVERRLSDHLVLGTGITYQHSEGYAPSRALLYLRYTFDDWQGNLPMPIEPVTPYADMR</sequence>
<dbReference type="RefSeq" id="WP_150767877.1">
    <property type="nucleotide sequence ID" value="NZ_CABVHW010000042.1"/>
</dbReference>
<gene>
    <name evidence="9" type="primary">bcsC</name>
    <name evidence="9" type="ORF">PS710_06145</name>
</gene>
<name>A0A5E7FV09_PSEFL</name>
<evidence type="ECO:0000256" key="6">
    <source>
        <dbReference type="ARBA" id="ARBA00022916"/>
    </source>
</evidence>
<evidence type="ECO:0000256" key="5">
    <source>
        <dbReference type="ARBA" id="ARBA00022803"/>
    </source>
</evidence>
<evidence type="ECO:0000313" key="10">
    <source>
        <dbReference type="Proteomes" id="UP000381093"/>
    </source>
</evidence>
<evidence type="ECO:0000313" key="9">
    <source>
        <dbReference type="EMBL" id="VVO43120.1"/>
    </source>
</evidence>
<dbReference type="Pfam" id="PF05420">
    <property type="entry name" value="BCSC_C"/>
    <property type="match status" value="1"/>
</dbReference>
<evidence type="ECO:0000256" key="7">
    <source>
        <dbReference type="SAM" id="SignalP"/>
    </source>
</evidence>
<dbReference type="SUPFAM" id="SSF48452">
    <property type="entry name" value="TPR-like"/>
    <property type="match status" value="3"/>
</dbReference>
<dbReference type="AlphaFoldDB" id="A0A5E7FV09"/>
<keyword evidence="6" id="KW-0135">Cellulose biosynthesis</keyword>
<dbReference type="SMART" id="SM00028">
    <property type="entry name" value="TPR"/>
    <property type="match status" value="4"/>
</dbReference>
<feature type="domain" description="Cellulose synthase operon C C-terminal" evidence="8">
    <location>
        <begin position="828"/>
        <end position="1171"/>
    </location>
</feature>
<keyword evidence="5" id="KW-0802">TPR repeat</keyword>
<dbReference type="PANTHER" id="PTHR44943:SF11">
    <property type="entry name" value="CELLULOSE SYNTHASE OPERON PROTEIN C"/>
    <property type="match status" value="1"/>
</dbReference>
<dbReference type="GO" id="GO:0030244">
    <property type="term" value="P:cellulose biosynthetic process"/>
    <property type="evidence" value="ECO:0007669"/>
    <property type="project" value="UniProtKB-KW"/>
</dbReference>
<proteinExistence type="predicted"/>
<accession>A0A5E7FV09</accession>
<keyword evidence="3 7" id="KW-0732">Signal</keyword>
<comment type="pathway">
    <text evidence="2">Glycan metabolism; bacterial cellulose biosynthesis.</text>
</comment>
<dbReference type="NCBIfam" id="NF008520">
    <property type="entry name" value="PRK11447.1"/>
    <property type="match status" value="1"/>
</dbReference>
<dbReference type="Pfam" id="PF14559">
    <property type="entry name" value="TPR_19"/>
    <property type="match status" value="3"/>
</dbReference>
<dbReference type="Pfam" id="PF13432">
    <property type="entry name" value="TPR_16"/>
    <property type="match status" value="1"/>
</dbReference>
<comment type="function">
    <text evidence="1">Required for maximal bacterial cellulose synthesis.</text>
</comment>
<evidence type="ECO:0000259" key="8">
    <source>
        <dbReference type="Pfam" id="PF05420"/>
    </source>
</evidence>
<dbReference type="GO" id="GO:0019867">
    <property type="term" value="C:outer membrane"/>
    <property type="evidence" value="ECO:0007669"/>
    <property type="project" value="InterPro"/>
</dbReference>
<keyword evidence="4" id="KW-0677">Repeat</keyword>
<evidence type="ECO:0000256" key="1">
    <source>
        <dbReference type="ARBA" id="ARBA00003476"/>
    </source>
</evidence>